<dbReference type="AlphaFoldDB" id="A0AA38LWS2"/>
<proteinExistence type="predicted"/>
<evidence type="ECO:0000313" key="2">
    <source>
        <dbReference type="EMBL" id="KAI9636646.1"/>
    </source>
</evidence>
<evidence type="ECO:0008006" key="4">
    <source>
        <dbReference type="Google" id="ProtNLM"/>
    </source>
</evidence>
<feature type="transmembrane region" description="Helical" evidence="1">
    <location>
        <begin position="128"/>
        <end position="150"/>
    </location>
</feature>
<keyword evidence="1" id="KW-0812">Transmembrane</keyword>
<protein>
    <recommendedName>
        <fullName evidence="4">Transmembrane protein</fullName>
    </recommendedName>
</protein>
<organism evidence="2 3">
    <name type="scientific">Dioszegia hungarica</name>
    <dbReference type="NCBI Taxonomy" id="4972"/>
    <lineage>
        <taxon>Eukaryota</taxon>
        <taxon>Fungi</taxon>
        <taxon>Dikarya</taxon>
        <taxon>Basidiomycota</taxon>
        <taxon>Agaricomycotina</taxon>
        <taxon>Tremellomycetes</taxon>
        <taxon>Tremellales</taxon>
        <taxon>Bulleribasidiaceae</taxon>
        <taxon>Dioszegia</taxon>
    </lineage>
</organism>
<sequence>MPAARPPSYAADANMGLAHAYTNLAYKPLSDSKIAPSPLKPDQKVAKDDEAYAEKLYNTKSISSSSEEPYVPDVPAPGYQAEAAQGRASVGTTASTGVRYALMTLHFCLSVVAIAFSGVVLFDLPCLIEQAILVIFMLAYLPAAFGLAVAKKSSRFDQAGMEVAYLVIQQAGWIASAALSGVFYDERWRSARLAQLDDIRTGTIASSARWPFPMAVWYFTILGLSVANFALLMGWMIWVIVLVHRASSGNAKRAFKLSTAALMRG</sequence>
<dbReference type="EMBL" id="JAKWFO010000005">
    <property type="protein sequence ID" value="KAI9636646.1"/>
    <property type="molecule type" value="Genomic_DNA"/>
</dbReference>
<evidence type="ECO:0000256" key="1">
    <source>
        <dbReference type="SAM" id="Phobius"/>
    </source>
</evidence>
<reference evidence="2" key="1">
    <citation type="journal article" date="2022" name="G3 (Bethesda)">
        <title>High quality genome of the basidiomycete yeast Dioszegia hungarica PDD-24b-2 isolated from cloud water.</title>
        <authorList>
            <person name="Jarrige D."/>
            <person name="Haridas S."/>
            <person name="Bleykasten-Grosshans C."/>
            <person name="Joly M."/>
            <person name="Nadalig T."/>
            <person name="Sancelme M."/>
            <person name="Vuilleumier S."/>
            <person name="Grigoriev I.V."/>
            <person name="Amato P."/>
            <person name="Bringel F."/>
        </authorList>
    </citation>
    <scope>NUCLEOTIDE SEQUENCE</scope>
    <source>
        <strain evidence="2">PDD-24b-2</strain>
    </source>
</reference>
<feature type="transmembrane region" description="Helical" evidence="1">
    <location>
        <begin position="100"/>
        <end position="122"/>
    </location>
</feature>
<keyword evidence="3" id="KW-1185">Reference proteome</keyword>
<keyword evidence="1" id="KW-0472">Membrane</keyword>
<feature type="transmembrane region" description="Helical" evidence="1">
    <location>
        <begin position="216"/>
        <end position="243"/>
    </location>
</feature>
<accession>A0AA38LWS2</accession>
<feature type="transmembrane region" description="Helical" evidence="1">
    <location>
        <begin position="162"/>
        <end position="184"/>
    </location>
</feature>
<gene>
    <name evidence="2" type="ORF">MKK02DRAFT_45351</name>
</gene>
<dbReference type="Proteomes" id="UP001164286">
    <property type="component" value="Unassembled WGS sequence"/>
</dbReference>
<dbReference type="GeneID" id="77732573"/>
<dbReference type="RefSeq" id="XP_052946423.1">
    <property type="nucleotide sequence ID" value="XM_053093368.1"/>
</dbReference>
<name>A0AA38LWS2_9TREE</name>
<comment type="caution">
    <text evidence="2">The sequence shown here is derived from an EMBL/GenBank/DDBJ whole genome shotgun (WGS) entry which is preliminary data.</text>
</comment>
<keyword evidence="1" id="KW-1133">Transmembrane helix</keyword>
<evidence type="ECO:0000313" key="3">
    <source>
        <dbReference type="Proteomes" id="UP001164286"/>
    </source>
</evidence>